<evidence type="ECO:0000256" key="3">
    <source>
        <dbReference type="ARBA" id="ARBA00022729"/>
    </source>
</evidence>
<evidence type="ECO:0000256" key="8">
    <source>
        <dbReference type="HAMAP-Rule" id="MF_00997"/>
    </source>
</evidence>
<dbReference type="Gene3D" id="3.30.2010.10">
    <property type="entry name" value="Metalloproteases ('zincins'), catalytic domain"/>
    <property type="match status" value="1"/>
</dbReference>
<comment type="function">
    <text evidence="8">Functions as both a chaperone and a metalloprotease. Maintains the integrity of the outer membrane by promoting either the assembly or the elimination of outer membrane proteins, depending on their folding state.</text>
</comment>
<dbReference type="GO" id="GO:0042597">
    <property type="term" value="C:periplasmic space"/>
    <property type="evidence" value="ECO:0007669"/>
    <property type="project" value="UniProtKB-SubCell"/>
</dbReference>
<comment type="cofactor">
    <cofactor evidence="8">
        <name>Zn(2+)</name>
        <dbReference type="ChEBI" id="CHEBI:29105"/>
    </cofactor>
    <text evidence="8">Binds 1 zinc ion per subunit.</text>
</comment>
<evidence type="ECO:0000256" key="7">
    <source>
        <dbReference type="ARBA" id="ARBA00023049"/>
    </source>
</evidence>
<evidence type="ECO:0000256" key="6">
    <source>
        <dbReference type="ARBA" id="ARBA00022833"/>
    </source>
</evidence>
<evidence type="ECO:0000256" key="1">
    <source>
        <dbReference type="ARBA" id="ARBA00022670"/>
    </source>
</evidence>
<keyword evidence="2 8" id="KW-0479">Metal-binding</keyword>
<comment type="similarity">
    <text evidence="8">Belongs to the peptidase M48 family. BepA subfamily.</text>
</comment>
<keyword evidence="6 8" id="KW-0862">Zinc</keyword>
<dbReference type="EMBL" id="JAAGSC010000043">
    <property type="protein sequence ID" value="NDY96729.1"/>
    <property type="molecule type" value="Genomic_DNA"/>
</dbReference>
<dbReference type="InterPro" id="IPR001915">
    <property type="entry name" value="Peptidase_M48"/>
</dbReference>
<dbReference type="HAMAP" id="MF_00997">
    <property type="entry name" value="Protease_BepA"/>
    <property type="match status" value="1"/>
</dbReference>
<evidence type="ECO:0000313" key="10">
    <source>
        <dbReference type="EMBL" id="NDY96729.1"/>
    </source>
</evidence>
<organism evidence="10 11">
    <name type="scientific">Wenzhouxiangella limi</name>
    <dbReference type="NCBI Taxonomy" id="2707351"/>
    <lineage>
        <taxon>Bacteria</taxon>
        <taxon>Pseudomonadati</taxon>
        <taxon>Pseudomonadota</taxon>
        <taxon>Gammaproteobacteria</taxon>
        <taxon>Chromatiales</taxon>
        <taxon>Wenzhouxiangellaceae</taxon>
        <taxon>Wenzhouxiangella</taxon>
    </lineage>
</organism>
<comment type="caution">
    <text evidence="10">The sequence shown here is derived from an EMBL/GenBank/DDBJ whole genome shotgun (WGS) entry which is preliminary data.</text>
</comment>
<evidence type="ECO:0000313" key="11">
    <source>
        <dbReference type="Proteomes" id="UP000484885"/>
    </source>
</evidence>
<feature type="domain" description="Peptidase M48" evidence="9">
    <location>
        <begin position="74"/>
        <end position="258"/>
    </location>
</feature>
<dbReference type="InterPro" id="IPR030873">
    <property type="entry name" value="Protease_BepA"/>
</dbReference>
<proteinExistence type="inferred from homology"/>
<dbReference type="Pfam" id="PF01435">
    <property type="entry name" value="Peptidase_M48"/>
    <property type="match status" value="1"/>
</dbReference>
<feature type="active site" evidence="8">
    <location>
        <position position="133"/>
    </location>
</feature>
<feature type="binding site" evidence="8">
    <location>
        <position position="136"/>
    </location>
    <ligand>
        <name>Zn(2+)</name>
        <dbReference type="ChEBI" id="CHEBI:29105"/>
        <note>catalytic</note>
    </ligand>
</feature>
<dbReference type="GO" id="GO:0004222">
    <property type="term" value="F:metalloendopeptidase activity"/>
    <property type="evidence" value="ECO:0007669"/>
    <property type="project" value="InterPro"/>
</dbReference>
<dbReference type="GO" id="GO:0051603">
    <property type="term" value="P:proteolysis involved in protein catabolic process"/>
    <property type="evidence" value="ECO:0007669"/>
    <property type="project" value="TreeGrafter"/>
</dbReference>
<dbReference type="RefSeq" id="WP_164212106.1">
    <property type="nucleotide sequence ID" value="NZ_JAAGSC010000043.1"/>
</dbReference>
<accession>A0A845VHR4</accession>
<keyword evidence="3 8" id="KW-0732">Signal</keyword>
<name>A0A845VHR4_9GAMM</name>
<feature type="binding site" evidence="8">
    <location>
        <position position="132"/>
    </location>
    <ligand>
        <name>Zn(2+)</name>
        <dbReference type="ChEBI" id="CHEBI:29105"/>
        <note>catalytic</note>
    </ligand>
</feature>
<protein>
    <recommendedName>
        <fullName evidence="8">Putative beta-barrel assembly-enhancing protease</fullName>
        <ecNumber evidence="8">3.4.-.-</ecNumber>
    </recommendedName>
</protein>
<feature type="binding site" evidence="8">
    <location>
        <position position="199"/>
    </location>
    <ligand>
        <name>Zn(2+)</name>
        <dbReference type="ChEBI" id="CHEBI:29105"/>
        <note>catalytic</note>
    </ligand>
</feature>
<dbReference type="EC" id="3.4.-.-" evidence="8"/>
<dbReference type="GO" id="GO:0016020">
    <property type="term" value="C:membrane"/>
    <property type="evidence" value="ECO:0007669"/>
    <property type="project" value="InterPro"/>
</dbReference>
<keyword evidence="7 8" id="KW-0482">Metalloprotease</keyword>
<keyword evidence="11" id="KW-1185">Reference proteome</keyword>
<evidence type="ECO:0000256" key="2">
    <source>
        <dbReference type="ARBA" id="ARBA00022723"/>
    </source>
</evidence>
<evidence type="ECO:0000259" key="9">
    <source>
        <dbReference type="Pfam" id="PF01435"/>
    </source>
</evidence>
<dbReference type="GO" id="GO:0008270">
    <property type="term" value="F:zinc ion binding"/>
    <property type="evidence" value="ECO:0007669"/>
    <property type="project" value="UniProtKB-UniRule"/>
</dbReference>
<evidence type="ECO:0000256" key="4">
    <source>
        <dbReference type="ARBA" id="ARBA00022764"/>
    </source>
</evidence>
<feature type="active site" description="Proton donor" evidence="8">
    <location>
        <position position="203"/>
    </location>
</feature>
<dbReference type="AlphaFoldDB" id="A0A845VHR4"/>
<gene>
    <name evidence="10" type="ORF">G3I74_13415</name>
</gene>
<dbReference type="Pfam" id="PF13432">
    <property type="entry name" value="TPR_16"/>
    <property type="match status" value="1"/>
</dbReference>
<keyword evidence="1 8" id="KW-0645">Protease</keyword>
<evidence type="ECO:0000256" key="5">
    <source>
        <dbReference type="ARBA" id="ARBA00022801"/>
    </source>
</evidence>
<dbReference type="SUPFAM" id="SSF48452">
    <property type="entry name" value="TPR-like"/>
    <property type="match status" value="1"/>
</dbReference>
<sequence>MIRLPTQLLLMIGVLCLSMSVAAQQSLRLPEMGSTTTRVLSPEEERTFARDFERYLRANKLLIEDPLIRDYFDEMGFRLVSFSTRNNAPFRFFVIRDPSINAFAAPAGVIGLHSGLILTAHTEAEIAGVVAHEIAHVTQDHLARAMEAQQSTSLPTMLATLALAVAAGAAGSPDASQAVLLSGMGLAQQFSINHTRQNEAEADRVGIGLLATAGYDPKGMAAFFERLNMASRAMGQGPPEYLRTHPLTINRVAEARSRAQQMTVRDPRSDERFHFIQARLRVLMSRRAHQAIDWFRLRLEQEDRPADAMRYGLTLALARARRFDEAHSVLGELLEAGPERQLYRLLEGEVLLSEGRDDEALETLAELYRSFPGSRQVTTQYAETLMYGGDSDRAARAATIIRAHLRDHPHDLRMTELLAQAADRSGDEVRATEALAESYYLRGGVSEAIEQLEKVLERNDLDYYQRARITARLNEFRSLHLRRMNTGR</sequence>
<dbReference type="InterPro" id="IPR051156">
    <property type="entry name" value="Mito/Outer_Membr_Metalloprot"/>
</dbReference>
<dbReference type="PANTHER" id="PTHR22726:SF1">
    <property type="entry name" value="METALLOENDOPEPTIDASE OMA1, MITOCHONDRIAL"/>
    <property type="match status" value="1"/>
</dbReference>
<comment type="subcellular location">
    <subcellularLocation>
        <location evidence="8">Periplasm</location>
    </subcellularLocation>
</comment>
<keyword evidence="4 8" id="KW-0574">Periplasm</keyword>
<dbReference type="InterPro" id="IPR011990">
    <property type="entry name" value="TPR-like_helical_dom_sf"/>
</dbReference>
<dbReference type="PANTHER" id="PTHR22726">
    <property type="entry name" value="METALLOENDOPEPTIDASE OMA1"/>
    <property type="match status" value="1"/>
</dbReference>
<dbReference type="Gene3D" id="1.25.40.10">
    <property type="entry name" value="Tetratricopeptide repeat domain"/>
    <property type="match status" value="1"/>
</dbReference>
<keyword evidence="5 8" id="KW-0378">Hydrolase</keyword>
<dbReference type="Proteomes" id="UP000484885">
    <property type="component" value="Unassembled WGS sequence"/>
</dbReference>
<reference evidence="10 11" key="1">
    <citation type="submission" date="2020-02" db="EMBL/GenBank/DDBJ databases">
        <authorList>
            <person name="Zhang X.-Y."/>
        </authorList>
    </citation>
    <scope>NUCLEOTIDE SEQUENCE [LARGE SCALE GENOMIC DNA]</scope>
    <source>
        <strain evidence="10 11">C33</strain>
    </source>
</reference>